<evidence type="ECO:0000256" key="4">
    <source>
        <dbReference type="ARBA" id="ARBA00022970"/>
    </source>
</evidence>
<dbReference type="InterPro" id="IPR051010">
    <property type="entry name" value="BCAA_transport"/>
</dbReference>
<dbReference type="InterPro" id="IPR028081">
    <property type="entry name" value="Leu-bd"/>
</dbReference>
<feature type="domain" description="Leucine-binding protein" evidence="6">
    <location>
        <begin position="31"/>
        <end position="374"/>
    </location>
</feature>
<keyword evidence="3 5" id="KW-0732">Signal</keyword>
<evidence type="ECO:0000256" key="1">
    <source>
        <dbReference type="ARBA" id="ARBA00010062"/>
    </source>
</evidence>
<reference evidence="7 8" key="1">
    <citation type="journal article" date="2019" name="Nat. Microbiol.">
        <title>Mediterranean grassland soil C-N compound turnover is dependent on rainfall and depth, and is mediated by genomically divergent microorganisms.</title>
        <authorList>
            <person name="Diamond S."/>
            <person name="Andeer P.F."/>
            <person name="Li Z."/>
            <person name="Crits-Christoph A."/>
            <person name="Burstein D."/>
            <person name="Anantharaman K."/>
            <person name="Lane K.R."/>
            <person name="Thomas B.C."/>
            <person name="Pan C."/>
            <person name="Northen T.R."/>
            <person name="Banfield J.F."/>
        </authorList>
    </citation>
    <scope>NUCLEOTIDE SEQUENCE [LARGE SCALE GENOMIC DNA]</scope>
    <source>
        <strain evidence="7">NP_8</strain>
    </source>
</reference>
<dbReference type="EMBL" id="VBAP01000041">
    <property type="protein sequence ID" value="TMI75696.1"/>
    <property type="molecule type" value="Genomic_DNA"/>
</dbReference>
<proteinExistence type="inferred from homology"/>
<organism evidence="7 8">
    <name type="scientific">Candidatus Segetimicrobium genomatis</name>
    <dbReference type="NCBI Taxonomy" id="2569760"/>
    <lineage>
        <taxon>Bacteria</taxon>
        <taxon>Bacillati</taxon>
        <taxon>Candidatus Sysuimicrobiota</taxon>
        <taxon>Candidatus Sysuimicrobiia</taxon>
        <taxon>Candidatus Sysuimicrobiales</taxon>
        <taxon>Candidatus Segetimicrobiaceae</taxon>
        <taxon>Candidatus Segetimicrobium</taxon>
    </lineage>
</organism>
<accession>A0A537IY97</accession>
<dbReference type="PRINTS" id="PR00337">
    <property type="entry name" value="LEUILEVALBP"/>
</dbReference>
<evidence type="ECO:0000256" key="3">
    <source>
        <dbReference type="ARBA" id="ARBA00022729"/>
    </source>
</evidence>
<protein>
    <submittedName>
        <fullName evidence="7">Amino acid ABC transporter substrate-binding protein</fullName>
    </submittedName>
</protein>
<sequence length="402" mass="42850">MIQTLLALALAFLLLGTAGGISGAAPASGEPIRLGAISSLTGSFATFGSMERAGYALAVDDINTAGGINGRPLLIDLQDDTSNANTALTVAEQFIRSGVPLVLGAYSSSITKPLAVYMARQRVPLLNSNSADDSITKPGSDYVFRVGQNTDAYVKPLFGLFKQLGGIKTIAILVSNNALGHSVENSLVTQAKDGDYQVVFDQAYDEGLTDFRPVLNRIKDIGADVLAMSSYEADAVALMRQIKEVNLNAKVFAGAGATGFAIPSFLKGGGEAVEYVITSAAWSPDVHYPRAHELFARLKAFMGGVEPSYHAIRSYAGATVAADALRRATTLTPEGIRETLLATRLTTPFGTVEFKDFNGFHNQNPLPSILMQVQRNKYITVWPPDVAVGKVIYPTPVWTARK</sequence>
<feature type="signal peptide" evidence="5">
    <location>
        <begin position="1"/>
        <end position="24"/>
    </location>
</feature>
<dbReference type="PANTHER" id="PTHR30483:SF37">
    <property type="entry name" value="ABC TRANSPORTER SUBSTRATE-BINDING PROTEIN"/>
    <property type="match status" value="1"/>
</dbReference>
<dbReference type="Pfam" id="PF13458">
    <property type="entry name" value="Peripla_BP_6"/>
    <property type="match status" value="1"/>
</dbReference>
<gene>
    <name evidence="7" type="ORF">E6H05_06060</name>
</gene>
<comment type="similarity">
    <text evidence="1">Belongs to the leucine-binding protein family.</text>
</comment>
<dbReference type="AlphaFoldDB" id="A0A537IY97"/>
<feature type="chain" id="PRO_5021839866" evidence="5">
    <location>
        <begin position="25"/>
        <end position="402"/>
    </location>
</feature>
<dbReference type="Gene3D" id="3.40.50.2300">
    <property type="match status" value="2"/>
</dbReference>
<keyword evidence="2" id="KW-0813">Transport</keyword>
<name>A0A537IY97_9BACT</name>
<dbReference type="InterPro" id="IPR000709">
    <property type="entry name" value="Leu_Ile_Val-bd"/>
</dbReference>
<dbReference type="GO" id="GO:0006865">
    <property type="term" value="P:amino acid transport"/>
    <property type="evidence" value="ECO:0007669"/>
    <property type="project" value="UniProtKB-KW"/>
</dbReference>
<dbReference type="CDD" id="cd19982">
    <property type="entry name" value="PBP1_ABC_ligand_binding-like"/>
    <property type="match status" value="1"/>
</dbReference>
<dbReference type="SUPFAM" id="SSF53822">
    <property type="entry name" value="Periplasmic binding protein-like I"/>
    <property type="match status" value="1"/>
</dbReference>
<evidence type="ECO:0000313" key="8">
    <source>
        <dbReference type="Proteomes" id="UP000318834"/>
    </source>
</evidence>
<dbReference type="Proteomes" id="UP000318834">
    <property type="component" value="Unassembled WGS sequence"/>
</dbReference>
<evidence type="ECO:0000259" key="6">
    <source>
        <dbReference type="Pfam" id="PF13458"/>
    </source>
</evidence>
<keyword evidence="4" id="KW-0029">Amino-acid transport</keyword>
<comment type="caution">
    <text evidence="7">The sequence shown here is derived from an EMBL/GenBank/DDBJ whole genome shotgun (WGS) entry which is preliminary data.</text>
</comment>
<dbReference type="InterPro" id="IPR028082">
    <property type="entry name" value="Peripla_BP_I"/>
</dbReference>
<evidence type="ECO:0000256" key="5">
    <source>
        <dbReference type="SAM" id="SignalP"/>
    </source>
</evidence>
<evidence type="ECO:0000313" key="7">
    <source>
        <dbReference type="EMBL" id="TMI75696.1"/>
    </source>
</evidence>
<dbReference type="PANTHER" id="PTHR30483">
    <property type="entry name" value="LEUCINE-SPECIFIC-BINDING PROTEIN"/>
    <property type="match status" value="1"/>
</dbReference>
<evidence type="ECO:0000256" key="2">
    <source>
        <dbReference type="ARBA" id="ARBA00022448"/>
    </source>
</evidence>